<accession>A0ABD0L1A1</accession>
<gene>
    <name evidence="1" type="ORF">BaRGS_00015400</name>
</gene>
<sequence length="117" mass="12642">MSRVKFLGGERDSDWVMQVVWKRCLYTTLTDVLCETPGRAKLHCCFAQRMACSRIGRVVPDSALRGQAGVAALSGGPFLAAILLVSHTMPCRLLPPVHFANIGAPPHTVYCTASLTA</sequence>
<dbReference type="EMBL" id="JACVVK020000094">
    <property type="protein sequence ID" value="KAK7493274.1"/>
    <property type="molecule type" value="Genomic_DNA"/>
</dbReference>
<proteinExistence type="predicted"/>
<dbReference type="Proteomes" id="UP001519460">
    <property type="component" value="Unassembled WGS sequence"/>
</dbReference>
<comment type="caution">
    <text evidence="1">The sequence shown here is derived from an EMBL/GenBank/DDBJ whole genome shotgun (WGS) entry which is preliminary data.</text>
</comment>
<keyword evidence="2" id="KW-1185">Reference proteome</keyword>
<reference evidence="1 2" key="1">
    <citation type="journal article" date="2023" name="Sci. Data">
        <title>Genome assembly of the Korean intertidal mud-creeper Batillaria attramentaria.</title>
        <authorList>
            <person name="Patra A.K."/>
            <person name="Ho P.T."/>
            <person name="Jun S."/>
            <person name="Lee S.J."/>
            <person name="Kim Y."/>
            <person name="Won Y.J."/>
        </authorList>
    </citation>
    <scope>NUCLEOTIDE SEQUENCE [LARGE SCALE GENOMIC DNA]</scope>
    <source>
        <strain evidence="1">Wonlab-2016</strain>
    </source>
</reference>
<name>A0ABD0L1A1_9CAEN</name>
<protein>
    <submittedName>
        <fullName evidence="1">Uncharacterized protein</fullName>
    </submittedName>
</protein>
<dbReference type="AlphaFoldDB" id="A0ABD0L1A1"/>
<evidence type="ECO:0000313" key="1">
    <source>
        <dbReference type="EMBL" id="KAK7493274.1"/>
    </source>
</evidence>
<evidence type="ECO:0000313" key="2">
    <source>
        <dbReference type="Proteomes" id="UP001519460"/>
    </source>
</evidence>
<organism evidence="1 2">
    <name type="scientific">Batillaria attramentaria</name>
    <dbReference type="NCBI Taxonomy" id="370345"/>
    <lineage>
        <taxon>Eukaryota</taxon>
        <taxon>Metazoa</taxon>
        <taxon>Spiralia</taxon>
        <taxon>Lophotrochozoa</taxon>
        <taxon>Mollusca</taxon>
        <taxon>Gastropoda</taxon>
        <taxon>Caenogastropoda</taxon>
        <taxon>Sorbeoconcha</taxon>
        <taxon>Cerithioidea</taxon>
        <taxon>Batillariidae</taxon>
        <taxon>Batillaria</taxon>
    </lineage>
</organism>